<feature type="transmembrane region" description="Helical" evidence="10">
    <location>
        <begin position="285"/>
        <end position="316"/>
    </location>
</feature>
<comment type="caution">
    <text evidence="11">The sequence shown here is derived from an EMBL/GenBank/DDBJ whole genome shotgun (WGS) entry which is preliminary data.</text>
</comment>
<dbReference type="NCBIfam" id="TIGR00933">
    <property type="entry name" value="2a38"/>
    <property type="match status" value="1"/>
</dbReference>
<feature type="transmembrane region" description="Helical" evidence="10">
    <location>
        <begin position="61"/>
        <end position="85"/>
    </location>
</feature>
<proteinExistence type="predicted"/>
<keyword evidence="6" id="KW-0630">Potassium</keyword>
<keyword evidence="8" id="KW-0406">Ion transport</keyword>
<dbReference type="SUPFAM" id="SSF81324">
    <property type="entry name" value="Voltage-gated potassium channels"/>
    <property type="match status" value="1"/>
</dbReference>
<feature type="transmembrane region" description="Helical" evidence="10">
    <location>
        <begin position="337"/>
        <end position="358"/>
    </location>
</feature>
<dbReference type="PANTHER" id="PTHR32024">
    <property type="entry name" value="TRK SYSTEM POTASSIUM UPTAKE PROTEIN TRKG-RELATED"/>
    <property type="match status" value="1"/>
</dbReference>
<evidence type="ECO:0000313" key="11">
    <source>
        <dbReference type="EMBL" id="HIS92266.1"/>
    </source>
</evidence>
<feature type="transmembrane region" description="Helical" evidence="10">
    <location>
        <begin position="33"/>
        <end position="49"/>
    </location>
</feature>
<comment type="subcellular location">
    <subcellularLocation>
        <location evidence="1">Cell membrane</location>
        <topology evidence="1">Multi-pass membrane protein</topology>
    </subcellularLocation>
</comment>
<evidence type="ECO:0000256" key="3">
    <source>
        <dbReference type="ARBA" id="ARBA00022475"/>
    </source>
</evidence>
<dbReference type="Pfam" id="PF02386">
    <property type="entry name" value="TrkH"/>
    <property type="match status" value="1"/>
</dbReference>
<feature type="transmembrane region" description="Helical" evidence="10">
    <location>
        <begin position="212"/>
        <end position="235"/>
    </location>
</feature>
<name>A0A9D1FZC5_9FIRM</name>
<dbReference type="InterPro" id="IPR004772">
    <property type="entry name" value="TrkH"/>
</dbReference>
<evidence type="ECO:0000313" key="12">
    <source>
        <dbReference type="Proteomes" id="UP000824140"/>
    </source>
</evidence>
<keyword evidence="7 10" id="KW-1133">Transmembrane helix</keyword>
<dbReference type="GO" id="GO:0015379">
    <property type="term" value="F:potassium:chloride symporter activity"/>
    <property type="evidence" value="ECO:0007669"/>
    <property type="project" value="InterPro"/>
</dbReference>
<keyword evidence="5 10" id="KW-0812">Transmembrane</keyword>
<feature type="transmembrane region" description="Helical" evidence="10">
    <location>
        <begin position="390"/>
        <end position="415"/>
    </location>
</feature>
<evidence type="ECO:0000256" key="10">
    <source>
        <dbReference type="SAM" id="Phobius"/>
    </source>
</evidence>
<gene>
    <name evidence="11" type="ORF">IAA84_04535</name>
</gene>
<dbReference type="Proteomes" id="UP000824140">
    <property type="component" value="Unassembled WGS sequence"/>
</dbReference>
<dbReference type="InterPro" id="IPR003445">
    <property type="entry name" value="Cat_transpt"/>
</dbReference>
<dbReference type="AlphaFoldDB" id="A0A9D1FZC5"/>
<feature type="transmembrane region" description="Helical" evidence="10">
    <location>
        <begin position="144"/>
        <end position="161"/>
    </location>
</feature>
<keyword evidence="2" id="KW-0813">Transport</keyword>
<reference evidence="11" key="2">
    <citation type="journal article" date="2021" name="PeerJ">
        <title>Extensive microbial diversity within the chicken gut microbiome revealed by metagenomics and culture.</title>
        <authorList>
            <person name="Gilroy R."/>
            <person name="Ravi A."/>
            <person name="Getino M."/>
            <person name="Pursley I."/>
            <person name="Horton D.L."/>
            <person name="Alikhan N.F."/>
            <person name="Baker D."/>
            <person name="Gharbi K."/>
            <person name="Hall N."/>
            <person name="Watson M."/>
            <person name="Adriaenssens E.M."/>
            <person name="Foster-Nyarko E."/>
            <person name="Jarju S."/>
            <person name="Secka A."/>
            <person name="Antonio M."/>
            <person name="Oren A."/>
            <person name="Chaudhuri R.R."/>
            <person name="La Ragione R."/>
            <person name="Hildebrand F."/>
            <person name="Pallen M.J."/>
        </authorList>
    </citation>
    <scope>NUCLEOTIDE SEQUENCE</scope>
    <source>
        <strain evidence="11">13766</strain>
    </source>
</reference>
<dbReference type="GO" id="GO:0005886">
    <property type="term" value="C:plasma membrane"/>
    <property type="evidence" value="ECO:0007669"/>
    <property type="project" value="UniProtKB-SubCell"/>
</dbReference>
<accession>A0A9D1FZC5</accession>
<organism evidence="11 12">
    <name type="scientific">Candidatus Alectryocaccomicrobium excrementavium</name>
    <dbReference type="NCBI Taxonomy" id="2840668"/>
    <lineage>
        <taxon>Bacteria</taxon>
        <taxon>Bacillati</taxon>
        <taxon>Bacillota</taxon>
        <taxon>Clostridia</taxon>
        <taxon>Candidatus Alectryocaccomicrobium</taxon>
    </lineage>
</organism>
<dbReference type="PANTHER" id="PTHR32024:SF1">
    <property type="entry name" value="KTR SYSTEM POTASSIUM UPTAKE PROTEIN B"/>
    <property type="match status" value="1"/>
</dbReference>
<keyword evidence="9 10" id="KW-0472">Membrane</keyword>
<evidence type="ECO:0000256" key="8">
    <source>
        <dbReference type="ARBA" id="ARBA00023065"/>
    </source>
</evidence>
<protein>
    <submittedName>
        <fullName evidence="11">Trk family potassium uptake protein</fullName>
    </submittedName>
</protein>
<dbReference type="EMBL" id="DVJN01000091">
    <property type="protein sequence ID" value="HIS92266.1"/>
    <property type="molecule type" value="Genomic_DNA"/>
</dbReference>
<evidence type="ECO:0000256" key="1">
    <source>
        <dbReference type="ARBA" id="ARBA00004651"/>
    </source>
</evidence>
<evidence type="ECO:0000256" key="6">
    <source>
        <dbReference type="ARBA" id="ARBA00022958"/>
    </source>
</evidence>
<reference evidence="11" key="1">
    <citation type="submission" date="2020-10" db="EMBL/GenBank/DDBJ databases">
        <authorList>
            <person name="Gilroy R."/>
        </authorList>
    </citation>
    <scope>NUCLEOTIDE SEQUENCE</scope>
    <source>
        <strain evidence="11">13766</strain>
    </source>
</reference>
<feature type="transmembrane region" description="Helical" evidence="10">
    <location>
        <begin position="112"/>
        <end position="132"/>
    </location>
</feature>
<evidence type="ECO:0000256" key="4">
    <source>
        <dbReference type="ARBA" id="ARBA00022538"/>
    </source>
</evidence>
<feature type="transmembrane region" description="Helical" evidence="10">
    <location>
        <begin position="181"/>
        <end position="200"/>
    </location>
</feature>
<evidence type="ECO:0000256" key="5">
    <source>
        <dbReference type="ARBA" id="ARBA00022692"/>
    </source>
</evidence>
<keyword evidence="3" id="KW-1003">Cell membrane</keyword>
<evidence type="ECO:0000256" key="9">
    <source>
        <dbReference type="ARBA" id="ARBA00023136"/>
    </source>
</evidence>
<sequence>MALGFAAVILTGAVLLSLPISSSSGESVGFYDALFTSTSAVCVTGLVVLDVGNDLSIFGQIVLILLIQTGGLGFMTIATLLFMLAGKRITLRDRLVIQEAMNESGLSGMVRLIRWVIWMTLAFEAVGAALLATSFVPDFGWARGLYYAVFHSISAFCNAGFDLLGNYTSLTPYQLDPVVNLTISFLIISGGLGFGVWRDLFRNRGRFHNLRLHTRLVLVTTGGLLVGGTLLIAALEWTNPGTIAGMNFIQKIQAAFFQSVTMRTAGFNTVDLAAMHPETKFVSSILMFIGAAPASTGGGIKVTTFVLMGLFVSTVARGRENCVLFKRTVSHATVMRAMVVAIISACVVGVDLLLLTIAEQDTAFVDLMFETLSAFGTVGVSSAGTPNLGYFARAILIFTMFIGRVGPLTLTLAVASGQAKKSDVKIRYPEDRVLVG</sequence>
<keyword evidence="4" id="KW-0633">Potassium transport</keyword>
<evidence type="ECO:0000256" key="7">
    <source>
        <dbReference type="ARBA" id="ARBA00022989"/>
    </source>
</evidence>
<evidence type="ECO:0000256" key="2">
    <source>
        <dbReference type="ARBA" id="ARBA00022448"/>
    </source>
</evidence>